<evidence type="ECO:0000313" key="1">
    <source>
        <dbReference type="Proteomes" id="UP000887565"/>
    </source>
</evidence>
<dbReference type="WBParaSite" id="nRc.2.0.1.t03744-RA">
    <property type="protein sequence ID" value="nRc.2.0.1.t03744-RA"/>
    <property type="gene ID" value="nRc.2.0.1.g03744"/>
</dbReference>
<organism evidence="1 2">
    <name type="scientific">Romanomermis culicivorax</name>
    <name type="common">Nematode worm</name>
    <dbReference type="NCBI Taxonomy" id="13658"/>
    <lineage>
        <taxon>Eukaryota</taxon>
        <taxon>Metazoa</taxon>
        <taxon>Ecdysozoa</taxon>
        <taxon>Nematoda</taxon>
        <taxon>Enoplea</taxon>
        <taxon>Dorylaimia</taxon>
        <taxon>Mermithida</taxon>
        <taxon>Mermithoidea</taxon>
        <taxon>Mermithidae</taxon>
        <taxon>Romanomermis</taxon>
    </lineage>
</organism>
<dbReference type="AlphaFoldDB" id="A0A915HPU6"/>
<keyword evidence="1" id="KW-1185">Reference proteome</keyword>
<name>A0A915HPU6_ROMCU</name>
<accession>A0A915HPU6</accession>
<sequence length="94" mass="10297">MGGFIKRGQFMIGQIMVQGSGCNLEISEMGDSEDGKMHIHCLNLFLNFPLNAQLLGLKLDRDGANDLINSLYGRNIVGNSWGSGIKLLEGIPRF</sequence>
<reference evidence="2" key="1">
    <citation type="submission" date="2022-11" db="UniProtKB">
        <authorList>
            <consortium name="WormBaseParasite"/>
        </authorList>
    </citation>
    <scope>IDENTIFICATION</scope>
</reference>
<protein>
    <submittedName>
        <fullName evidence="2">Uncharacterized protein</fullName>
    </submittedName>
</protein>
<proteinExistence type="predicted"/>
<evidence type="ECO:0000313" key="2">
    <source>
        <dbReference type="WBParaSite" id="nRc.2.0.1.t03744-RA"/>
    </source>
</evidence>
<dbReference type="Proteomes" id="UP000887565">
    <property type="component" value="Unplaced"/>
</dbReference>